<protein>
    <submittedName>
        <fullName evidence="2">Uncharacterized protein</fullName>
    </submittedName>
</protein>
<gene>
    <name evidence="2" type="ORF">SAMN04489793_2906</name>
</gene>
<sequence>MFIRTWWARPVSSGRARFTQTLLAITDLDDEGHLVGTFDTVIVGGLGYQTKALGAGMRHLVPGDRVRVAYKSQSEEEYDLSYTHPYLELPRAYTVLAIEELDGEEVAVEIVDGVLTGIVDAPLPAHFDRQGRSIGESRYVPNIAANPEWQRRREEASKAVQDVLRRRRQPVSEGDNDE</sequence>
<name>A0A1H4UIJ0_TSUTY</name>
<reference evidence="3" key="1">
    <citation type="submission" date="2016-10" db="EMBL/GenBank/DDBJ databases">
        <authorList>
            <person name="Varghese N."/>
            <person name="Submissions S."/>
        </authorList>
    </citation>
    <scope>NUCLEOTIDE SEQUENCE [LARGE SCALE GENOMIC DNA]</scope>
    <source>
        <strain evidence="3">DSM 44234</strain>
    </source>
</reference>
<evidence type="ECO:0000256" key="1">
    <source>
        <dbReference type="SAM" id="MobiDB-lite"/>
    </source>
</evidence>
<dbReference type="AlphaFoldDB" id="A0A1H4UIJ0"/>
<evidence type="ECO:0000313" key="2">
    <source>
        <dbReference type="EMBL" id="SEC68228.1"/>
    </source>
</evidence>
<dbReference type="EMBL" id="FNSA01000003">
    <property type="protein sequence ID" value="SEC68228.1"/>
    <property type="molecule type" value="Genomic_DNA"/>
</dbReference>
<dbReference type="Proteomes" id="UP000182241">
    <property type="component" value="Unassembled WGS sequence"/>
</dbReference>
<accession>A0A1H4UIJ0</accession>
<evidence type="ECO:0000313" key="3">
    <source>
        <dbReference type="Proteomes" id="UP000182241"/>
    </source>
</evidence>
<feature type="region of interest" description="Disordered" evidence="1">
    <location>
        <begin position="150"/>
        <end position="178"/>
    </location>
</feature>
<organism evidence="2 3">
    <name type="scientific">Tsukamurella tyrosinosolvens</name>
    <dbReference type="NCBI Taxonomy" id="57704"/>
    <lineage>
        <taxon>Bacteria</taxon>
        <taxon>Bacillati</taxon>
        <taxon>Actinomycetota</taxon>
        <taxon>Actinomycetes</taxon>
        <taxon>Mycobacteriales</taxon>
        <taxon>Tsukamurellaceae</taxon>
        <taxon>Tsukamurella</taxon>
    </lineage>
</organism>
<keyword evidence="3" id="KW-1185">Reference proteome</keyword>
<dbReference type="RefSeq" id="WP_068741698.1">
    <property type="nucleotide sequence ID" value="NZ_FNSA01000003.1"/>
</dbReference>
<dbReference type="STRING" id="57704.SAMN04489793_2906"/>
<proteinExistence type="predicted"/>